<evidence type="ECO:0000259" key="3">
    <source>
        <dbReference type="Pfam" id="PF13439"/>
    </source>
</evidence>
<keyword evidence="1 4" id="KW-0328">Glycosyltransferase</keyword>
<keyword evidence="5" id="KW-1185">Reference proteome</keyword>
<dbReference type="PANTHER" id="PTHR45947:SF3">
    <property type="entry name" value="SULFOQUINOVOSYL TRANSFERASE SQD2"/>
    <property type="match status" value="1"/>
</dbReference>
<organism evidence="4 5">
    <name type="scientific">Nocardioides jiangsuensis</name>
    <dbReference type="NCBI Taxonomy" id="2866161"/>
    <lineage>
        <taxon>Bacteria</taxon>
        <taxon>Bacillati</taxon>
        <taxon>Actinomycetota</taxon>
        <taxon>Actinomycetes</taxon>
        <taxon>Propionibacteriales</taxon>
        <taxon>Nocardioidaceae</taxon>
        <taxon>Nocardioides</taxon>
    </lineage>
</organism>
<dbReference type="EC" id="2.4.-.-" evidence="4"/>
<dbReference type="EMBL" id="JAIEZQ010000003">
    <property type="protein sequence ID" value="MBY9076717.1"/>
    <property type="molecule type" value="Genomic_DNA"/>
</dbReference>
<dbReference type="Gene3D" id="3.40.50.2000">
    <property type="entry name" value="Glycogen Phosphorylase B"/>
    <property type="match status" value="2"/>
</dbReference>
<feature type="domain" description="Glycosyltransferase subfamily 4-like N-terminal" evidence="3">
    <location>
        <begin position="19"/>
        <end position="191"/>
    </location>
</feature>
<dbReference type="InterPro" id="IPR028098">
    <property type="entry name" value="Glyco_trans_4-like_N"/>
</dbReference>
<evidence type="ECO:0000313" key="5">
    <source>
        <dbReference type="Proteomes" id="UP000754710"/>
    </source>
</evidence>
<reference evidence="4 5" key="1">
    <citation type="submission" date="2021-08" db="EMBL/GenBank/DDBJ databases">
        <title>Nocardioides bacterium WL0053 sp. nov., isolated from the sediment.</title>
        <authorList>
            <person name="Wang L."/>
            <person name="Zhang D."/>
            <person name="Zhang A."/>
        </authorList>
    </citation>
    <scope>NUCLEOTIDE SEQUENCE [LARGE SCALE GENOMIC DNA]</scope>
    <source>
        <strain evidence="4 5">WL0053</strain>
    </source>
</reference>
<dbReference type="Proteomes" id="UP000754710">
    <property type="component" value="Unassembled WGS sequence"/>
</dbReference>
<dbReference type="GO" id="GO:0016757">
    <property type="term" value="F:glycosyltransferase activity"/>
    <property type="evidence" value="ECO:0007669"/>
    <property type="project" value="UniProtKB-KW"/>
</dbReference>
<proteinExistence type="predicted"/>
<keyword evidence="2 4" id="KW-0808">Transferase</keyword>
<protein>
    <submittedName>
        <fullName evidence="4">Glycosyltransferase</fullName>
        <ecNumber evidence="4">2.4.-.-</ecNumber>
    </submittedName>
</protein>
<dbReference type="SUPFAM" id="SSF53756">
    <property type="entry name" value="UDP-Glycosyltransferase/glycogen phosphorylase"/>
    <property type="match status" value="1"/>
</dbReference>
<accession>A0ABS7RSW0</accession>
<dbReference type="RefSeq" id="WP_221026504.1">
    <property type="nucleotide sequence ID" value="NZ_JAIEZQ010000003.1"/>
</dbReference>
<dbReference type="PANTHER" id="PTHR45947">
    <property type="entry name" value="SULFOQUINOVOSYL TRANSFERASE SQD2"/>
    <property type="match status" value="1"/>
</dbReference>
<gene>
    <name evidence="4" type="ORF">K1X13_17945</name>
</gene>
<evidence type="ECO:0000256" key="1">
    <source>
        <dbReference type="ARBA" id="ARBA00022676"/>
    </source>
</evidence>
<evidence type="ECO:0000313" key="4">
    <source>
        <dbReference type="EMBL" id="MBY9076717.1"/>
    </source>
</evidence>
<name>A0ABS7RSW0_9ACTN</name>
<sequence length="388" mass="41399">MRVAYVCTDPGVPVFGRKGASVHVQAVLGALTARGDQLQVIAARVGDDRPAHLPAMPVHVLPVATAESARAREHALRRADDHVVDVLDHLAHQGGVDLVYERYALWGRSATAWAAERGVPSVVEVNAPLVEEQSLHRVLVDRTAAERVAHEVLSRAGTVVCVSERVAAWARAHSTNPERVHVVGNGVDTHRVRPAAEPPDETPFTIGFVGSLKPWHGVEDLVSAVALLAAGDDGYRLLVVGDGPQREAIRSQVRALSLDDVVEMTGAVPPDEIPTLLHRMHVAVAPYPSVPDFYFSPLKVYEYLAAGLPVVATRTGELTSTLGHGRHGVLVDPADPAQLAAALAGLRADRARRAALGRSGRRAAVEQHDWADVVTRVLTLAGADHVTA</sequence>
<dbReference type="Pfam" id="PF13692">
    <property type="entry name" value="Glyco_trans_1_4"/>
    <property type="match status" value="1"/>
</dbReference>
<evidence type="ECO:0000256" key="2">
    <source>
        <dbReference type="ARBA" id="ARBA00022679"/>
    </source>
</evidence>
<dbReference type="InterPro" id="IPR050194">
    <property type="entry name" value="Glycosyltransferase_grp1"/>
</dbReference>
<dbReference type="Pfam" id="PF13439">
    <property type="entry name" value="Glyco_transf_4"/>
    <property type="match status" value="1"/>
</dbReference>
<comment type="caution">
    <text evidence="4">The sequence shown here is derived from an EMBL/GenBank/DDBJ whole genome shotgun (WGS) entry which is preliminary data.</text>
</comment>